<evidence type="ECO:0000256" key="4">
    <source>
        <dbReference type="SAM" id="MobiDB-lite"/>
    </source>
</evidence>
<dbReference type="InterPro" id="IPR017767">
    <property type="entry name" value="PC-PLC"/>
</dbReference>
<evidence type="ECO:0000256" key="3">
    <source>
        <dbReference type="ARBA" id="ARBA00022801"/>
    </source>
</evidence>
<feature type="domain" description="Bacterial phospholipase C C-terminal" evidence="6">
    <location>
        <begin position="545"/>
        <end position="634"/>
    </location>
</feature>
<feature type="signal peptide" evidence="5">
    <location>
        <begin position="1"/>
        <end position="22"/>
    </location>
</feature>
<dbReference type="PROSITE" id="PS51318">
    <property type="entry name" value="TAT"/>
    <property type="match status" value="1"/>
</dbReference>
<protein>
    <recommendedName>
        <fullName evidence="2">phospholipase C</fullName>
        <ecNumber evidence="2">3.1.4.3</ecNumber>
    </recommendedName>
</protein>
<dbReference type="InterPro" id="IPR006311">
    <property type="entry name" value="TAT_signal"/>
</dbReference>
<evidence type="ECO:0000313" key="8">
    <source>
        <dbReference type="Proteomes" id="UP001226867"/>
    </source>
</evidence>
<keyword evidence="3 7" id="KW-0378">Hydrolase</keyword>
<comment type="caution">
    <text evidence="7">The sequence shown here is derived from an EMBL/GenBank/DDBJ whole genome shotgun (WGS) entry which is preliminary data.</text>
</comment>
<gene>
    <name evidence="7" type="ORF">J2W36_002854</name>
</gene>
<dbReference type="InterPro" id="IPR017850">
    <property type="entry name" value="Alkaline_phosphatase_core_sf"/>
</dbReference>
<feature type="region of interest" description="Disordered" evidence="4">
    <location>
        <begin position="524"/>
        <end position="547"/>
    </location>
</feature>
<dbReference type="Pfam" id="PF04185">
    <property type="entry name" value="Phosphoesterase"/>
    <property type="match status" value="1"/>
</dbReference>
<feature type="chain" id="PRO_5046509840" description="phospholipase C" evidence="5">
    <location>
        <begin position="23"/>
        <end position="746"/>
    </location>
</feature>
<dbReference type="Pfam" id="PF05506">
    <property type="entry name" value="PLipase_C_C"/>
    <property type="match status" value="2"/>
</dbReference>
<dbReference type="Proteomes" id="UP001226867">
    <property type="component" value="Unassembled WGS sequence"/>
</dbReference>
<evidence type="ECO:0000313" key="7">
    <source>
        <dbReference type="EMBL" id="MDP9900588.1"/>
    </source>
</evidence>
<proteinExistence type="inferred from homology"/>
<sequence length="746" mass="81183">MTSRRTFLRGTASAGIAAATLAAFPPAIRRALAIPANNATGTIKDVEHIVILMQENRSFDHYFGTLMGVRGFGDRFTIPLPAGLSVWQQSDAKGALVLPYHLDGSKGNAQRASGTPHTWVDTHNAWDGGRMNQWPRYKNAASMGYFQEAELPFQYALANAFTVCDDYHCAMHTGTHANRSFHWTGTNGPTGANVAYVNNVNAWSSTGPSTAGYEWKTYAERLQDAKVSWMVYQNIPNNYGCNPLMGFKTFRKANELSAKPVNTALPQGASPAYAPGDDAGNPLYKGIANTLPVADQAAFDAGAIFDAFRADVKAGRLPQVSWIIPTDVNSEHPGPSSPVQGAWYVQQVLDALTAVPEVWSKTVFIVNFDENDGYFDHVPSPSAPSPLAPLPNADKQFAGKTTLSDADMSFEYFTHPVPPGMPVAQPAPDGNVYGPGQRVPMYVISPWSRGGWVNSQVFDHTSVLRFIEARFGVAELNISPFRRAVCGDLTSAFNFATPNAQDLPTLSGRKSKAEADKLRADQQALPQIVPPASAQLPRQATGTRPSRALPYELHASAKTDAVNGRVQLVFANTGAQAAVFHVYDRLNLDRLPRRYMVEAGKTLDDSWNATTDNAGLYDLWVLGPNGFHRHFKGDLNTLRVADAANPEVRVCYDIANGNVYLRMTNAGKKSANFTVRAKAYRNDGPWTAPVAGGATVEQHWELADSGQWYDFAVTCDADPVYYRRFAGRVETGQHSVSDPAMGLGDL</sequence>
<evidence type="ECO:0000256" key="2">
    <source>
        <dbReference type="ARBA" id="ARBA00012018"/>
    </source>
</evidence>
<dbReference type="PANTHER" id="PTHR31956">
    <property type="entry name" value="NON-SPECIFIC PHOSPHOLIPASE C4-RELATED"/>
    <property type="match status" value="1"/>
</dbReference>
<reference evidence="7 8" key="1">
    <citation type="submission" date="2023-07" db="EMBL/GenBank/DDBJ databases">
        <title>Sorghum-associated microbial communities from plants grown in Nebraska, USA.</title>
        <authorList>
            <person name="Schachtman D."/>
        </authorList>
    </citation>
    <scope>NUCLEOTIDE SEQUENCE [LARGE SCALE GENOMIC DNA]</scope>
    <source>
        <strain evidence="7 8">DS1607</strain>
    </source>
</reference>
<name>A0ABT9S9S9_9BURK</name>
<feature type="domain" description="Bacterial phospholipase C C-terminal" evidence="6">
    <location>
        <begin position="646"/>
        <end position="728"/>
    </location>
</feature>
<dbReference type="RefSeq" id="WP_307690393.1">
    <property type="nucleotide sequence ID" value="NZ_JAUSRO010000008.1"/>
</dbReference>
<dbReference type="NCBIfam" id="TIGR03396">
    <property type="entry name" value="PC_PLC"/>
    <property type="match status" value="1"/>
</dbReference>
<dbReference type="PANTHER" id="PTHR31956:SF1">
    <property type="entry name" value="NON-SPECIFIC PHOSPHOLIPASE C1"/>
    <property type="match status" value="1"/>
</dbReference>
<evidence type="ECO:0000256" key="5">
    <source>
        <dbReference type="SAM" id="SignalP"/>
    </source>
</evidence>
<dbReference type="EC" id="3.1.4.3" evidence="2"/>
<keyword evidence="8" id="KW-1185">Reference proteome</keyword>
<evidence type="ECO:0000259" key="6">
    <source>
        <dbReference type="Pfam" id="PF05506"/>
    </source>
</evidence>
<dbReference type="InterPro" id="IPR008475">
    <property type="entry name" value="PLipase_C_C"/>
</dbReference>
<dbReference type="Gene3D" id="3.40.720.10">
    <property type="entry name" value="Alkaline Phosphatase, subunit A"/>
    <property type="match status" value="2"/>
</dbReference>
<dbReference type="InterPro" id="IPR007312">
    <property type="entry name" value="Phosphoesterase"/>
</dbReference>
<accession>A0ABT9S9S9</accession>
<organism evidence="7 8">
    <name type="scientific">Variovorax ginsengisoli</name>
    <dbReference type="NCBI Taxonomy" id="363844"/>
    <lineage>
        <taxon>Bacteria</taxon>
        <taxon>Pseudomonadati</taxon>
        <taxon>Pseudomonadota</taxon>
        <taxon>Betaproteobacteria</taxon>
        <taxon>Burkholderiales</taxon>
        <taxon>Comamonadaceae</taxon>
        <taxon>Variovorax</taxon>
    </lineage>
</organism>
<evidence type="ECO:0000256" key="1">
    <source>
        <dbReference type="ARBA" id="ARBA00009717"/>
    </source>
</evidence>
<comment type="similarity">
    <text evidence="1">Belongs to the bacterial phospholipase C family.</text>
</comment>
<dbReference type="GO" id="GO:0034480">
    <property type="term" value="F:phosphatidylcholine phospholipase C activity"/>
    <property type="evidence" value="ECO:0007669"/>
    <property type="project" value="UniProtKB-EC"/>
</dbReference>
<dbReference type="EMBL" id="JAUSRO010000008">
    <property type="protein sequence ID" value="MDP9900588.1"/>
    <property type="molecule type" value="Genomic_DNA"/>
</dbReference>
<dbReference type="CDD" id="cd16014">
    <property type="entry name" value="PLC"/>
    <property type="match status" value="1"/>
</dbReference>
<keyword evidence="5" id="KW-0732">Signal</keyword>